<evidence type="ECO:0000313" key="2">
    <source>
        <dbReference type="Proteomes" id="UP000829685"/>
    </source>
</evidence>
<dbReference type="EMBL" id="JAFIMR010000017">
    <property type="protein sequence ID" value="KAI1868228.1"/>
    <property type="molecule type" value="Genomic_DNA"/>
</dbReference>
<dbReference type="AlphaFoldDB" id="A0A9Q0APR4"/>
<sequence>MSVVGDAYCFACASRPHPVSFAARQNHTSRIAQRPCWCLCLCPGVLSPFNPACTSFSTSVLVANPDGPPYAIGLGTTLEADNEPDSPLNVRLPTPFYPALERHSTPSTLDDPASPLPTGQRPCLEPICGRHSTSRRDALPAPAGTHLEVWHDACCPATPSPDRHYGES</sequence>
<evidence type="ECO:0000313" key="1">
    <source>
        <dbReference type="EMBL" id="KAI1868228.1"/>
    </source>
</evidence>
<organism evidence="1 2">
    <name type="scientific">Neoarthrinium moseri</name>
    <dbReference type="NCBI Taxonomy" id="1658444"/>
    <lineage>
        <taxon>Eukaryota</taxon>
        <taxon>Fungi</taxon>
        <taxon>Dikarya</taxon>
        <taxon>Ascomycota</taxon>
        <taxon>Pezizomycotina</taxon>
        <taxon>Sordariomycetes</taxon>
        <taxon>Xylariomycetidae</taxon>
        <taxon>Amphisphaeriales</taxon>
        <taxon>Apiosporaceae</taxon>
        <taxon>Neoarthrinium</taxon>
    </lineage>
</organism>
<protein>
    <submittedName>
        <fullName evidence="1">Uncharacterized protein</fullName>
    </submittedName>
</protein>
<name>A0A9Q0APR4_9PEZI</name>
<reference evidence="1" key="1">
    <citation type="submission" date="2021-03" db="EMBL/GenBank/DDBJ databases">
        <title>Revisited historic fungal species revealed as producer of novel bioactive compounds through whole genome sequencing and comparative genomics.</title>
        <authorList>
            <person name="Vignolle G.A."/>
            <person name="Hochenegger N."/>
            <person name="Mach R.L."/>
            <person name="Mach-Aigner A.R."/>
            <person name="Javad Rahimi M."/>
            <person name="Salim K.A."/>
            <person name="Chan C.M."/>
            <person name="Lim L.B.L."/>
            <person name="Cai F."/>
            <person name="Druzhinina I.S."/>
            <person name="U'Ren J.M."/>
            <person name="Derntl C."/>
        </authorList>
    </citation>
    <scope>NUCLEOTIDE SEQUENCE</scope>
    <source>
        <strain evidence="1">TUCIM 5799</strain>
    </source>
</reference>
<accession>A0A9Q0APR4</accession>
<gene>
    <name evidence="1" type="ORF">JX265_007051</name>
</gene>
<comment type="caution">
    <text evidence="1">The sequence shown here is derived from an EMBL/GenBank/DDBJ whole genome shotgun (WGS) entry which is preliminary data.</text>
</comment>
<proteinExistence type="predicted"/>
<keyword evidence="2" id="KW-1185">Reference proteome</keyword>
<dbReference type="Proteomes" id="UP000829685">
    <property type="component" value="Unassembled WGS sequence"/>
</dbReference>